<evidence type="ECO:0000313" key="3">
    <source>
        <dbReference type="EMBL" id="KAF2725954.1"/>
    </source>
</evidence>
<dbReference type="AlphaFoldDB" id="A0A9P4UTC1"/>
<evidence type="ECO:0000256" key="2">
    <source>
        <dbReference type="SAM" id="Phobius"/>
    </source>
</evidence>
<evidence type="ECO:0000313" key="4">
    <source>
        <dbReference type="Proteomes" id="UP000799441"/>
    </source>
</evidence>
<protein>
    <submittedName>
        <fullName evidence="3">Uncharacterized protein</fullName>
    </submittedName>
</protein>
<organism evidence="3 4">
    <name type="scientific">Polychaeton citri CBS 116435</name>
    <dbReference type="NCBI Taxonomy" id="1314669"/>
    <lineage>
        <taxon>Eukaryota</taxon>
        <taxon>Fungi</taxon>
        <taxon>Dikarya</taxon>
        <taxon>Ascomycota</taxon>
        <taxon>Pezizomycotina</taxon>
        <taxon>Dothideomycetes</taxon>
        <taxon>Dothideomycetidae</taxon>
        <taxon>Capnodiales</taxon>
        <taxon>Capnodiaceae</taxon>
        <taxon>Polychaeton</taxon>
    </lineage>
</organism>
<feature type="region of interest" description="Disordered" evidence="1">
    <location>
        <begin position="1"/>
        <end position="22"/>
    </location>
</feature>
<name>A0A9P4UTC1_9PEZI</name>
<dbReference type="Proteomes" id="UP000799441">
    <property type="component" value="Unassembled WGS sequence"/>
</dbReference>
<gene>
    <name evidence="3" type="ORF">K431DRAFT_55924</name>
</gene>
<sequence>MAMAMAMAMDHHPTRQVTDRPNPQMLRPVPCYRLANQPTQSQPILWPAANASLLSAVLLLPETSLCGSSSLFLSTHRAPPPRPHPIPSHPIAYHTIPCHTLPCPALPYLCLTHTPLYRPLVAYGCSVCVYVCACPCVCVCAYVCVRVCVRARVRESPGGGRACETRPFADRSSDPHESFPFRLVIVVPHDTPMAF</sequence>
<keyword evidence="2" id="KW-0812">Transmembrane</keyword>
<keyword evidence="2" id="KW-1133">Transmembrane helix</keyword>
<comment type="caution">
    <text evidence="3">The sequence shown here is derived from an EMBL/GenBank/DDBJ whole genome shotgun (WGS) entry which is preliminary data.</text>
</comment>
<dbReference type="EMBL" id="MU003766">
    <property type="protein sequence ID" value="KAF2725954.1"/>
    <property type="molecule type" value="Genomic_DNA"/>
</dbReference>
<evidence type="ECO:0000256" key="1">
    <source>
        <dbReference type="SAM" id="MobiDB-lite"/>
    </source>
</evidence>
<accession>A0A9P4UTC1</accession>
<reference evidence="3" key="1">
    <citation type="journal article" date="2020" name="Stud. Mycol.">
        <title>101 Dothideomycetes genomes: a test case for predicting lifestyles and emergence of pathogens.</title>
        <authorList>
            <person name="Haridas S."/>
            <person name="Albert R."/>
            <person name="Binder M."/>
            <person name="Bloem J."/>
            <person name="Labutti K."/>
            <person name="Salamov A."/>
            <person name="Andreopoulos B."/>
            <person name="Baker S."/>
            <person name="Barry K."/>
            <person name="Bills G."/>
            <person name="Bluhm B."/>
            <person name="Cannon C."/>
            <person name="Castanera R."/>
            <person name="Culley D."/>
            <person name="Daum C."/>
            <person name="Ezra D."/>
            <person name="Gonzalez J."/>
            <person name="Henrissat B."/>
            <person name="Kuo A."/>
            <person name="Liang C."/>
            <person name="Lipzen A."/>
            <person name="Lutzoni F."/>
            <person name="Magnuson J."/>
            <person name="Mondo S."/>
            <person name="Nolan M."/>
            <person name="Ohm R."/>
            <person name="Pangilinan J."/>
            <person name="Park H.-J."/>
            <person name="Ramirez L."/>
            <person name="Alfaro M."/>
            <person name="Sun H."/>
            <person name="Tritt A."/>
            <person name="Yoshinaga Y."/>
            <person name="Zwiers L.-H."/>
            <person name="Turgeon B."/>
            <person name="Goodwin S."/>
            <person name="Spatafora J."/>
            <person name="Crous P."/>
            <person name="Grigoriev I."/>
        </authorList>
    </citation>
    <scope>NUCLEOTIDE SEQUENCE</scope>
    <source>
        <strain evidence="3">CBS 116435</strain>
    </source>
</reference>
<proteinExistence type="predicted"/>
<keyword evidence="2" id="KW-0472">Membrane</keyword>
<keyword evidence="4" id="KW-1185">Reference proteome</keyword>
<feature type="transmembrane region" description="Helical" evidence="2">
    <location>
        <begin position="120"/>
        <end position="145"/>
    </location>
</feature>